<dbReference type="PANTHER" id="PTHR48084:SF3">
    <property type="entry name" value="SUBUNIT OF PYRUVATE:FLAVODOXIN OXIDOREDUCTASE"/>
    <property type="match status" value="1"/>
</dbReference>
<dbReference type="NCBIfam" id="NF009589">
    <property type="entry name" value="PRK13030.1"/>
    <property type="match status" value="1"/>
</dbReference>
<evidence type="ECO:0000256" key="3">
    <source>
        <dbReference type="ARBA" id="ARBA00022982"/>
    </source>
</evidence>
<keyword evidence="4" id="KW-0560">Oxidoreductase</keyword>
<gene>
    <name evidence="11" type="ordered locus">AS9A_1028</name>
</gene>
<dbReference type="Pfam" id="PF02775">
    <property type="entry name" value="TPP_enzyme_C"/>
    <property type="match status" value="1"/>
</dbReference>
<dbReference type="InterPro" id="IPR046667">
    <property type="entry name" value="DUF6537"/>
</dbReference>
<keyword evidence="2" id="KW-0004">4Fe-4S</keyword>
<dbReference type="eggNOG" id="COG4231">
    <property type="taxonomic scope" value="Bacteria"/>
</dbReference>
<keyword evidence="5" id="KW-0408">Iron</keyword>
<dbReference type="InterPro" id="IPR011766">
    <property type="entry name" value="TPP_enzyme_TPP-bd"/>
</dbReference>
<evidence type="ECO:0000256" key="2">
    <source>
        <dbReference type="ARBA" id="ARBA00022485"/>
    </source>
</evidence>
<dbReference type="NCBIfam" id="NF009588">
    <property type="entry name" value="PRK13029.1"/>
    <property type="match status" value="1"/>
</dbReference>
<dbReference type="InterPro" id="IPR019752">
    <property type="entry name" value="Pyrv/ketoisovalerate_OxRed_cat"/>
</dbReference>
<feature type="domain" description="Pyruvate/ketoisovalerate oxidoreductase catalytic" evidence="8">
    <location>
        <begin position="760"/>
        <end position="946"/>
    </location>
</feature>
<evidence type="ECO:0000256" key="7">
    <source>
        <dbReference type="SAM" id="MobiDB-lite"/>
    </source>
</evidence>
<dbReference type="Pfam" id="PF01558">
    <property type="entry name" value="POR"/>
    <property type="match status" value="1"/>
</dbReference>
<proteinExistence type="predicted"/>
<dbReference type="STRING" id="443218.AS9A_1028"/>
<dbReference type="InterPro" id="IPR002880">
    <property type="entry name" value="Pyrv_Fd/Flavodoxin_OxRdtase_N"/>
</dbReference>
<dbReference type="InterPro" id="IPR002869">
    <property type="entry name" value="Pyrv_flavodox_OxRed_cen"/>
</dbReference>
<dbReference type="SUPFAM" id="SSF52922">
    <property type="entry name" value="TK C-terminal domain-like"/>
    <property type="match status" value="1"/>
</dbReference>
<dbReference type="InterPro" id="IPR009014">
    <property type="entry name" value="Transketo_C/PFOR_II"/>
</dbReference>
<evidence type="ECO:0000313" key="12">
    <source>
        <dbReference type="Proteomes" id="UP000009235"/>
    </source>
</evidence>
<dbReference type="KEGG" id="asd:AS9A_1028"/>
<dbReference type="GO" id="GO:0030976">
    <property type="term" value="F:thiamine pyrophosphate binding"/>
    <property type="evidence" value="ECO:0007669"/>
    <property type="project" value="InterPro"/>
</dbReference>
<dbReference type="EMBL" id="CP002786">
    <property type="protein sequence ID" value="AEF39480.1"/>
    <property type="molecule type" value="Genomic_DNA"/>
</dbReference>
<dbReference type="PANTHER" id="PTHR48084">
    <property type="entry name" value="2-OXOGLUTARATE OXIDOREDUCTASE SUBUNIT KORB-RELATED"/>
    <property type="match status" value="1"/>
</dbReference>
<dbReference type="eggNOG" id="COG1014">
    <property type="taxonomic scope" value="Bacteria"/>
</dbReference>
<evidence type="ECO:0000313" key="11">
    <source>
        <dbReference type="EMBL" id="AEF39480.1"/>
    </source>
</evidence>
<evidence type="ECO:0000256" key="1">
    <source>
        <dbReference type="ARBA" id="ARBA00022448"/>
    </source>
</evidence>
<keyword evidence="11" id="KW-0670">Pyruvate</keyword>
<dbReference type="Proteomes" id="UP000009235">
    <property type="component" value="Chromosome"/>
</dbReference>
<dbReference type="GO" id="GO:0016625">
    <property type="term" value="F:oxidoreductase activity, acting on the aldehyde or oxo group of donors, iron-sulfur protein as acceptor"/>
    <property type="evidence" value="ECO:0007669"/>
    <property type="project" value="UniProtKB-ARBA"/>
</dbReference>
<dbReference type="InterPro" id="IPR029061">
    <property type="entry name" value="THDP-binding"/>
</dbReference>
<feature type="region of interest" description="Disordered" evidence="7">
    <location>
        <begin position="1"/>
        <end position="41"/>
    </location>
</feature>
<keyword evidence="2" id="KW-0479">Metal-binding</keyword>
<dbReference type="Gene3D" id="3.40.920.10">
    <property type="entry name" value="Pyruvate-ferredoxin oxidoreductase, PFOR, domain III"/>
    <property type="match status" value="1"/>
</dbReference>
<evidence type="ECO:0000259" key="10">
    <source>
        <dbReference type="Pfam" id="PF20169"/>
    </source>
</evidence>
<evidence type="ECO:0000256" key="6">
    <source>
        <dbReference type="ARBA" id="ARBA00023014"/>
    </source>
</evidence>
<accession>F6EQ57</accession>
<dbReference type="SUPFAM" id="SSF52518">
    <property type="entry name" value="Thiamin diphosphate-binding fold (THDP-binding)"/>
    <property type="match status" value="2"/>
</dbReference>
<dbReference type="CDD" id="cd07034">
    <property type="entry name" value="TPP_PYR_PFOR_IOR-alpha_like"/>
    <property type="match status" value="1"/>
</dbReference>
<evidence type="ECO:0000259" key="8">
    <source>
        <dbReference type="Pfam" id="PF01558"/>
    </source>
</evidence>
<name>F6EQ57_HOYSD</name>
<keyword evidence="6" id="KW-0411">Iron-sulfur</keyword>
<sequence length="1184" mass="128436">MSRITPDSGSRRESPIPGATGGATMTTSEAAHGADITTGGKRKSQSFYLDERYEREDGVVYLTGIQALVRMLLDRARQDRRAGLKTATFVSGYEGSPLAGYDLELIRQRNLVSTLDVVHQPGLNEEYGATAVMGSQLTRNVGTFNRDGVTGIWYGKAPGLDRSTDALRHANMIGTDPMGGAVALVGDDPGAKSSTIPSASEALMADMYMPVLYPADSQDIVELGLHAQYMSRFTGLWTGLKVVTAVADGAGTVQVHPHLSSPLLGHSEPSKHQPTGMVLGQTLMALERSLHQTRLPRALEYARNNGLNKITRSGGTDRIGVITSGKTYLDLQSAFRTLGITETDLARFGIRVLKLGMVYPLEPRIIETFADGLEEIIVVEEKHSFIESAVRDLLYGRVNAPRVIGRKATDGSVLFPVTGELDLDAVARGMAKALKPRGIDSVQAWYRRPRPHTLSLPLAVRSPYFCSGCPHNSSTKVDDNTLVGGGIGCHAMVLLMDEKQVGNVTGATQMGGEGVQWIGMAPFLEEGHLVQNIGDGTFMHSGSLAVRAAVAAGVNITYKLLYNSAVAMTGGQHPVGEMTIEQITKILIDERVARVVITSDNPKRINRRALPKGVAVRPRDDLMDVQRELAKVPGVTVLIHDQECAAQKRRKRKRGKIATPTTKVMINERVCEGCGDCGEKSNCLSVQPTDTEFGRKTQINQSSCNLDYSCLKGDCPSFMTITPGEKPQHQMLPPLGLDDLPHPKYYSGRDEFDMRVMGIGGTGVVTVSQVLAMASVIDGHAVRTLDQTGLAQKGGAVVSDIKMTDGPEQLSAKVGEGSCDLYLGCDALVATDPQNLRVASPSKTIAVVSTTHVATGKMITDTSEVYPADASIHSAIDAVTKQVHYLDAIDLADRLFGDEQYANMILVGAALQTGVLPISESAIEQAIVLNGVAVEKNLQALRRGRQSVADPAALAAAMRQEPKKREISARARQLGALIGLPAQSESIDMRIDELIAYQDEKYAKKFVAFVTETYRKERSVQPDSTVLTETVAMYLHKLMAYKDEYEVARLALLPEIREQIEGEFGKGAKVHYKLHPPALRAMGMKKKMTLGTWFDPAFRSLKSMKKLRGTKLDPFGSAEVRKTERELIDEYIAAMRNVLGDLHAEGLANAVETASLPDMVRGYEDIKMRNVVKYRAALAERVSG</sequence>
<keyword evidence="3" id="KW-0249">Electron transport</keyword>
<keyword evidence="12" id="KW-1185">Reference proteome</keyword>
<dbReference type="GO" id="GO:0051539">
    <property type="term" value="F:4 iron, 4 sulfur cluster binding"/>
    <property type="evidence" value="ECO:0007669"/>
    <property type="project" value="UniProtKB-KW"/>
</dbReference>
<dbReference type="Pfam" id="PF20169">
    <property type="entry name" value="DUF6537"/>
    <property type="match status" value="1"/>
</dbReference>
<keyword evidence="1" id="KW-0813">Transport</keyword>
<dbReference type="InterPro" id="IPR051457">
    <property type="entry name" value="2-oxoacid:Fd_oxidoreductase"/>
</dbReference>
<protein>
    <submittedName>
        <fullName evidence="11">Indolepyruvate ferredoxin oxidoreductase alpha and beta subunit</fullName>
    </submittedName>
</protein>
<dbReference type="GO" id="GO:0000287">
    <property type="term" value="F:magnesium ion binding"/>
    <property type="evidence" value="ECO:0007669"/>
    <property type="project" value="UniProtKB-ARBA"/>
</dbReference>
<dbReference type="Gene3D" id="3.40.50.970">
    <property type="match status" value="1"/>
</dbReference>
<evidence type="ECO:0000256" key="5">
    <source>
        <dbReference type="ARBA" id="ARBA00023004"/>
    </source>
</evidence>
<feature type="domain" description="Thiamine pyrophosphate enzyme TPP-binding" evidence="9">
    <location>
        <begin position="486"/>
        <end position="577"/>
    </location>
</feature>
<evidence type="ECO:0000259" key="9">
    <source>
        <dbReference type="Pfam" id="PF02775"/>
    </source>
</evidence>
<dbReference type="HOGENOM" id="CLU_009166_1_0_11"/>
<dbReference type="AlphaFoldDB" id="F6EQ57"/>
<organism evidence="11 12">
    <name type="scientific">Hoyosella subflava (strain DSM 45089 / JCM 17490 / NBRC 109087 / DQS3-9A1)</name>
    <name type="common">Amycolicicoccus subflavus</name>
    <dbReference type="NCBI Taxonomy" id="443218"/>
    <lineage>
        <taxon>Bacteria</taxon>
        <taxon>Bacillati</taxon>
        <taxon>Actinomycetota</taxon>
        <taxon>Actinomycetes</taxon>
        <taxon>Mycobacteriales</taxon>
        <taxon>Hoyosellaceae</taxon>
        <taxon>Hoyosella</taxon>
    </lineage>
</organism>
<reference evidence="11 12" key="1">
    <citation type="journal article" date="2011" name="J. Bacteriol.">
        <title>Complete genome sequence of Amycolicicoccus subflavus DQS3-9A1T, an actinomycete isolated from crude oil-polluted soil.</title>
        <authorList>
            <person name="Cai M."/>
            <person name="Chen W.M."/>
            <person name="Nie Y."/>
            <person name="Chi C.Q."/>
            <person name="Wang Y.N."/>
            <person name="Tang Y.Q."/>
            <person name="Li G.Y."/>
            <person name="Wu X.L."/>
        </authorList>
    </citation>
    <scope>NUCLEOTIDE SEQUENCE [LARGE SCALE GENOMIC DNA]</scope>
    <source>
        <strain evidence="12">DSM 45089 / DQS3-9A1</strain>
    </source>
</reference>
<dbReference type="SUPFAM" id="SSF53323">
    <property type="entry name" value="Pyruvate-ferredoxin oxidoreductase, PFOR, domain III"/>
    <property type="match status" value="1"/>
</dbReference>
<dbReference type="GO" id="GO:0045333">
    <property type="term" value="P:cellular respiration"/>
    <property type="evidence" value="ECO:0007669"/>
    <property type="project" value="UniProtKB-ARBA"/>
</dbReference>
<evidence type="ECO:0000256" key="4">
    <source>
        <dbReference type="ARBA" id="ARBA00023002"/>
    </source>
</evidence>
<feature type="domain" description="DUF6537" evidence="10">
    <location>
        <begin position="985"/>
        <end position="1179"/>
    </location>
</feature>